<dbReference type="Pfam" id="PF00892">
    <property type="entry name" value="EamA"/>
    <property type="match status" value="2"/>
</dbReference>
<evidence type="ECO:0000256" key="5">
    <source>
        <dbReference type="ARBA" id="ARBA00022989"/>
    </source>
</evidence>
<evidence type="ECO:0000259" key="8">
    <source>
        <dbReference type="Pfam" id="PF00892"/>
    </source>
</evidence>
<dbReference type="InterPro" id="IPR000620">
    <property type="entry name" value="EamA_dom"/>
</dbReference>
<feature type="transmembrane region" description="Helical" evidence="7">
    <location>
        <begin position="228"/>
        <end position="248"/>
    </location>
</feature>
<keyword evidence="5 7" id="KW-1133">Transmembrane helix</keyword>
<name>A0A1A5YSE4_9BACL</name>
<reference evidence="9 10" key="1">
    <citation type="submission" date="2016-05" db="EMBL/GenBank/DDBJ databases">
        <title>Paenibacillus oryzae. sp. nov., isolated from the rice root.</title>
        <authorList>
            <person name="Zhang J."/>
            <person name="Zhang X."/>
        </authorList>
    </citation>
    <scope>NUCLEOTIDE SEQUENCE [LARGE SCALE GENOMIC DNA]</scope>
    <source>
        <strain evidence="9 10">1DrF-4</strain>
    </source>
</reference>
<dbReference type="GO" id="GO:0005886">
    <property type="term" value="C:plasma membrane"/>
    <property type="evidence" value="ECO:0007669"/>
    <property type="project" value="UniProtKB-SubCell"/>
</dbReference>
<evidence type="ECO:0000256" key="1">
    <source>
        <dbReference type="ARBA" id="ARBA00004651"/>
    </source>
</evidence>
<dbReference type="AlphaFoldDB" id="A0A1A5YSE4"/>
<accession>A0A1A5YSE4</accession>
<dbReference type="STRING" id="1844972.A7K91_14870"/>
<gene>
    <name evidence="9" type="ORF">A7K91_14870</name>
</gene>
<comment type="similarity">
    <text evidence="2">Belongs to the EamA transporter family.</text>
</comment>
<feature type="transmembrane region" description="Helical" evidence="7">
    <location>
        <begin position="40"/>
        <end position="61"/>
    </location>
</feature>
<keyword evidence="3" id="KW-1003">Cell membrane</keyword>
<keyword evidence="6 7" id="KW-0472">Membrane</keyword>
<protein>
    <submittedName>
        <fullName evidence="9">Transporter</fullName>
    </submittedName>
</protein>
<feature type="transmembrane region" description="Helical" evidence="7">
    <location>
        <begin position="9"/>
        <end position="28"/>
    </location>
</feature>
<dbReference type="InterPro" id="IPR037185">
    <property type="entry name" value="EmrE-like"/>
</dbReference>
<dbReference type="Proteomes" id="UP000092024">
    <property type="component" value="Unassembled WGS sequence"/>
</dbReference>
<dbReference type="EMBL" id="LYPA01000027">
    <property type="protein sequence ID" value="OBR68340.1"/>
    <property type="molecule type" value="Genomic_DNA"/>
</dbReference>
<evidence type="ECO:0000256" key="6">
    <source>
        <dbReference type="ARBA" id="ARBA00023136"/>
    </source>
</evidence>
<evidence type="ECO:0000313" key="10">
    <source>
        <dbReference type="Proteomes" id="UP000092024"/>
    </source>
</evidence>
<evidence type="ECO:0000256" key="3">
    <source>
        <dbReference type="ARBA" id="ARBA00022475"/>
    </source>
</evidence>
<dbReference type="OrthoDB" id="1682095at2"/>
<dbReference type="PANTHER" id="PTHR32322">
    <property type="entry name" value="INNER MEMBRANE TRANSPORTER"/>
    <property type="match status" value="1"/>
</dbReference>
<feature type="transmembrane region" description="Helical" evidence="7">
    <location>
        <begin position="100"/>
        <end position="119"/>
    </location>
</feature>
<sequence>MNTSRSQKYAYLAAILYASIIGLSFLFVKLTVQQAHPMDVLAHRFTLSLIVVSIPIALGWFKWNLKWSDIWRIIPLGLLSPVLFFLFQAFGLVTSNSSEAGILQATAPVFTLLMASLFIKEKTTMVQKLSLLLSIGGVIFIFVMRGAGFSLDNFQGVGLLLLSTLCFAGYGVLARPLTRRYKPMELTWVTLALGFLVFNEAALIRHALNGTMAAYVEPLSNPGYLGALGYLAILSTMGSTLLSSYALTHLEASKVSVFSNLATLISIAGGALILGEPLYMYHYIGAFLIIAGVLGTNRNTSNLKARIAAK</sequence>
<feature type="transmembrane region" description="Helical" evidence="7">
    <location>
        <begin position="280"/>
        <end position="297"/>
    </location>
</feature>
<feature type="transmembrane region" description="Helical" evidence="7">
    <location>
        <begin position="255"/>
        <end position="274"/>
    </location>
</feature>
<feature type="transmembrane region" description="Helical" evidence="7">
    <location>
        <begin position="131"/>
        <end position="148"/>
    </location>
</feature>
<comment type="subcellular location">
    <subcellularLocation>
        <location evidence="1">Cell membrane</location>
        <topology evidence="1">Multi-pass membrane protein</topology>
    </subcellularLocation>
</comment>
<dbReference type="PANTHER" id="PTHR32322:SF18">
    <property type="entry name" value="S-ADENOSYLMETHIONINE_S-ADENOSYLHOMOCYSTEINE TRANSPORTER"/>
    <property type="match status" value="1"/>
</dbReference>
<evidence type="ECO:0000256" key="2">
    <source>
        <dbReference type="ARBA" id="ARBA00007362"/>
    </source>
</evidence>
<evidence type="ECO:0000256" key="7">
    <source>
        <dbReference type="SAM" id="Phobius"/>
    </source>
</evidence>
<dbReference type="InterPro" id="IPR050638">
    <property type="entry name" value="AA-Vitamin_Transporters"/>
</dbReference>
<comment type="caution">
    <text evidence="9">The sequence shown here is derived from an EMBL/GenBank/DDBJ whole genome shotgun (WGS) entry which is preliminary data.</text>
</comment>
<evidence type="ECO:0000256" key="4">
    <source>
        <dbReference type="ARBA" id="ARBA00022692"/>
    </source>
</evidence>
<organism evidence="9 10">
    <name type="scientific">Paenibacillus oryzae</name>
    <dbReference type="NCBI Taxonomy" id="1844972"/>
    <lineage>
        <taxon>Bacteria</taxon>
        <taxon>Bacillati</taxon>
        <taxon>Bacillota</taxon>
        <taxon>Bacilli</taxon>
        <taxon>Bacillales</taxon>
        <taxon>Paenibacillaceae</taxon>
        <taxon>Paenibacillus</taxon>
    </lineage>
</organism>
<feature type="domain" description="EamA" evidence="8">
    <location>
        <begin position="156"/>
        <end position="297"/>
    </location>
</feature>
<proteinExistence type="inferred from homology"/>
<feature type="domain" description="EamA" evidence="8">
    <location>
        <begin position="10"/>
        <end position="142"/>
    </location>
</feature>
<evidence type="ECO:0000313" key="9">
    <source>
        <dbReference type="EMBL" id="OBR68340.1"/>
    </source>
</evidence>
<dbReference type="RefSeq" id="WP_068679459.1">
    <property type="nucleotide sequence ID" value="NZ_LYPA01000027.1"/>
</dbReference>
<dbReference type="SUPFAM" id="SSF103481">
    <property type="entry name" value="Multidrug resistance efflux transporter EmrE"/>
    <property type="match status" value="2"/>
</dbReference>
<dbReference type="Gene3D" id="1.10.3730.20">
    <property type="match status" value="1"/>
</dbReference>
<keyword evidence="10" id="KW-1185">Reference proteome</keyword>
<feature type="transmembrane region" description="Helical" evidence="7">
    <location>
        <begin position="186"/>
        <end position="208"/>
    </location>
</feature>
<feature type="transmembrane region" description="Helical" evidence="7">
    <location>
        <begin position="73"/>
        <end position="94"/>
    </location>
</feature>
<feature type="transmembrane region" description="Helical" evidence="7">
    <location>
        <begin position="154"/>
        <end position="174"/>
    </location>
</feature>
<keyword evidence="4 7" id="KW-0812">Transmembrane</keyword>